<comment type="caution">
    <text evidence="2">The sequence shown here is derived from an EMBL/GenBank/DDBJ whole genome shotgun (WGS) entry which is preliminary data.</text>
</comment>
<dbReference type="Proteomes" id="UP000241890">
    <property type="component" value="Unassembled WGS sequence"/>
</dbReference>
<dbReference type="AlphaFoldDB" id="A0A2R5H1V6"/>
<proteinExistence type="predicted"/>
<evidence type="ECO:0000256" key="1">
    <source>
        <dbReference type="SAM" id="MobiDB-lite"/>
    </source>
</evidence>
<reference evidence="2 3" key="1">
    <citation type="submission" date="2017-12" db="EMBL/GenBank/DDBJ databases">
        <title>Sequencing, de novo assembly and annotation of complete genome of a new Thraustochytrid species, strain FCC1311.</title>
        <authorList>
            <person name="Sedici K."/>
            <person name="Godart F."/>
            <person name="Aiese Cigliano R."/>
            <person name="Sanseverino W."/>
            <person name="Barakat M."/>
            <person name="Ortet P."/>
            <person name="Marechal E."/>
            <person name="Cagnac O."/>
            <person name="Amato A."/>
        </authorList>
    </citation>
    <scope>NUCLEOTIDE SEQUENCE [LARGE SCALE GENOMIC DNA]</scope>
</reference>
<dbReference type="InterPro" id="IPR052396">
    <property type="entry name" value="Meiotic_Drive_Suppr_Kinase"/>
</dbReference>
<dbReference type="PANTHER" id="PTHR37171">
    <property type="entry name" value="SERINE/THREONINE-PROTEIN KINASE YRZF-RELATED"/>
    <property type="match status" value="1"/>
</dbReference>
<feature type="region of interest" description="Disordered" evidence="1">
    <location>
        <begin position="241"/>
        <end position="263"/>
    </location>
</feature>
<feature type="non-terminal residue" evidence="2">
    <location>
        <position position="263"/>
    </location>
</feature>
<evidence type="ECO:0000313" key="2">
    <source>
        <dbReference type="EMBL" id="GBG35063.1"/>
    </source>
</evidence>
<name>A0A2R5H1V6_9STRA</name>
<dbReference type="SUPFAM" id="SSF56112">
    <property type="entry name" value="Protein kinase-like (PK-like)"/>
    <property type="match status" value="1"/>
</dbReference>
<accession>A0A2R5H1V6</accession>
<keyword evidence="2" id="KW-0808">Transferase</keyword>
<dbReference type="EMBL" id="BEYU01000273">
    <property type="protein sequence ID" value="GBG35063.1"/>
    <property type="molecule type" value="Genomic_DNA"/>
</dbReference>
<organism evidence="2 3">
    <name type="scientific">Hondaea fermentalgiana</name>
    <dbReference type="NCBI Taxonomy" id="2315210"/>
    <lineage>
        <taxon>Eukaryota</taxon>
        <taxon>Sar</taxon>
        <taxon>Stramenopiles</taxon>
        <taxon>Bigyra</taxon>
        <taxon>Labyrinthulomycetes</taxon>
        <taxon>Thraustochytrida</taxon>
        <taxon>Thraustochytriidae</taxon>
        <taxon>Hondaea</taxon>
    </lineage>
</organism>
<keyword evidence="2" id="KW-0418">Kinase</keyword>
<evidence type="ECO:0000313" key="3">
    <source>
        <dbReference type="Proteomes" id="UP000241890"/>
    </source>
</evidence>
<feature type="compositionally biased region" description="Polar residues" evidence="1">
    <location>
        <begin position="252"/>
        <end position="263"/>
    </location>
</feature>
<protein>
    <submittedName>
        <fullName evidence="2">Rho-associated protein kinase 2</fullName>
    </submittedName>
</protein>
<dbReference type="InterPro" id="IPR011009">
    <property type="entry name" value="Kinase-like_dom_sf"/>
</dbReference>
<sequence length="263" mass="28344">MRYAYTCMLHHSATGSARLSLNEAHLRAICQTDIRLGSYEWTQIYQGFGNGDGSGATSSTSRRDTTLSRNMVKTTSNEGQEALRQLRPLKIDLHFPYAGGLFDVVKQFPQGQYGFSIRVDTGGADTVVKVMTPSRFTKDTRVAEFAFWNEMDVYLQLRSLWGTHVPCLLTDDNWAKAFSALTAVHEAGVAHRDVLLRNFVMDGRRRPCAACGAVGAGCGAVGVGCGAVGAGCGFHRLARVGRGGSRGSSRGTTSHTASETAVL</sequence>
<gene>
    <name evidence="2" type="ORF">FCC1311_112862</name>
</gene>
<keyword evidence="3" id="KW-1185">Reference proteome</keyword>
<dbReference type="PANTHER" id="PTHR37171:SF1">
    <property type="entry name" value="SERINE_THREONINE-PROTEIN KINASE YRZF-RELATED"/>
    <property type="match status" value="1"/>
</dbReference>
<dbReference type="InParanoid" id="A0A2R5H1V6"/>
<dbReference type="GO" id="GO:0016301">
    <property type="term" value="F:kinase activity"/>
    <property type="evidence" value="ECO:0007669"/>
    <property type="project" value="UniProtKB-KW"/>
</dbReference>